<evidence type="ECO:0000256" key="2">
    <source>
        <dbReference type="ARBA" id="ARBA00023125"/>
    </source>
</evidence>
<dbReference type="STRING" id="683260.SAMN05421874_114156"/>
<reference evidence="5 6" key="1">
    <citation type="submission" date="2016-10" db="EMBL/GenBank/DDBJ databases">
        <authorList>
            <person name="de Groot N.N."/>
        </authorList>
    </citation>
    <scope>NUCLEOTIDE SEQUENCE [LARGE SCALE GENOMIC DNA]</scope>
    <source>
        <strain evidence="5 6">CGMCC 4.5681</strain>
    </source>
</reference>
<accession>A0A1G9GNN0</accession>
<evidence type="ECO:0000259" key="4">
    <source>
        <dbReference type="PROSITE" id="PS01124"/>
    </source>
</evidence>
<dbReference type="SUPFAM" id="SSF46689">
    <property type="entry name" value="Homeodomain-like"/>
    <property type="match status" value="1"/>
</dbReference>
<evidence type="ECO:0000313" key="5">
    <source>
        <dbReference type="EMBL" id="SDL02274.1"/>
    </source>
</evidence>
<gene>
    <name evidence="5" type="ORF">SAMN05421874_114156</name>
</gene>
<organism evidence="5 6">
    <name type="scientific">Nonomuraea maritima</name>
    <dbReference type="NCBI Taxonomy" id="683260"/>
    <lineage>
        <taxon>Bacteria</taxon>
        <taxon>Bacillati</taxon>
        <taxon>Actinomycetota</taxon>
        <taxon>Actinomycetes</taxon>
        <taxon>Streptosporangiales</taxon>
        <taxon>Streptosporangiaceae</taxon>
        <taxon>Nonomuraea</taxon>
    </lineage>
</organism>
<dbReference type="Proteomes" id="UP000198683">
    <property type="component" value="Unassembled WGS sequence"/>
</dbReference>
<evidence type="ECO:0000256" key="1">
    <source>
        <dbReference type="ARBA" id="ARBA00023015"/>
    </source>
</evidence>
<dbReference type="InterPro" id="IPR050204">
    <property type="entry name" value="AraC_XylS_family_regulators"/>
</dbReference>
<dbReference type="Gene3D" id="1.10.10.60">
    <property type="entry name" value="Homeodomain-like"/>
    <property type="match status" value="1"/>
</dbReference>
<proteinExistence type="predicted"/>
<keyword evidence="3" id="KW-0804">Transcription</keyword>
<keyword evidence="2 5" id="KW-0238">DNA-binding</keyword>
<dbReference type="Pfam" id="PF14525">
    <property type="entry name" value="AraC_binding_2"/>
    <property type="match status" value="1"/>
</dbReference>
<sequence>MSTDGLPVADRFEVWREHVLRTVEPVTITCDDPARFTARFSTMVLGPVRISAHTVSGLAGQRTPRLIRRSDPETFQLVLTMRGRATLVQDQRVAELGPSDLTLYHTSRPYRWLAGGHESSDALLMSFPGALLPFARHQVERLTATAFSGRDHIGGLLANALTTLADDRTTYRGPDAVRLGTVLMDLVTALLAHRLDAESVVSPASARRTLLMRIQAYIERDLTNPRLSPAAIAAAHNISIRTLHRLFTTENVTVAAWIRARRLDRCRRDLADPALAGRPVHATAARWGFPDAAGFTRAFRAAYGLNPVDYRAVHGRSNGNFSGPDELSRAAPLRATAPR</sequence>
<evidence type="ECO:0000256" key="3">
    <source>
        <dbReference type="ARBA" id="ARBA00023163"/>
    </source>
</evidence>
<dbReference type="InterPro" id="IPR035418">
    <property type="entry name" value="AraC-bd_2"/>
</dbReference>
<dbReference type="Pfam" id="PF12833">
    <property type="entry name" value="HTH_18"/>
    <property type="match status" value="1"/>
</dbReference>
<dbReference type="GO" id="GO:0043565">
    <property type="term" value="F:sequence-specific DNA binding"/>
    <property type="evidence" value="ECO:0007669"/>
    <property type="project" value="InterPro"/>
</dbReference>
<dbReference type="PROSITE" id="PS01124">
    <property type="entry name" value="HTH_ARAC_FAMILY_2"/>
    <property type="match status" value="1"/>
</dbReference>
<feature type="domain" description="HTH araC/xylS-type" evidence="4">
    <location>
        <begin position="212"/>
        <end position="313"/>
    </location>
</feature>
<dbReference type="PANTHER" id="PTHR46796">
    <property type="entry name" value="HTH-TYPE TRANSCRIPTIONAL ACTIVATOR RHAS-RELATED"/>
    <property type="match status" value="1"/>
</dbReference>
<dbReference type="InterPro" id="IPR018060">
    <property type="entry name" value="HTH_AraC"/>
</dbReference>
<name>A0A1G9GNN0_9ACTN</name>
<dbReference type="AlphaFoldDB" id="A0A1G9GNN0"/>
<dbReference type="GO" id="GO:0003700">
    <property type="term" value="F:DNA-binding transcription factor activity"/>
    <property type="evidence" value="ECO:0007669"/>
    <property type="project" value="InterPro"/>
</dbReference>
<keyword evidence="1" id="KW-0805">Transcription regulation</keyword>
<dbReference type="EMBL" id="FNFB01000014">
    <property type="protein sequence ID" value="SDL02274.1"/>
    <property type="molecule type" value="Genomic_DNA"/>
</dbReference>
<keyword evidence="6" id="KW-1185">Reference proteome</keyword>
<protein>
    <submittedName>
        <fullName evidence="5">AraC-type DNA-binding protein</fullName>
    </submittedName>
</protein>
<dbReference type="PANTHER" id="PTHR46796:SF6">
    <property type="entry name" value="ARAC SUBFAMILY"/>
    <property type="match status" value="1"/>
</dbReference>
<dbReference type="InterPro" id="IPR009057">
    <property type="entry name" value="Homeodomain-like_sf"/>
</dbReference>
<dbReference type="SMART" id="SM00342">
    <property type="entry name" value="HTH_ARAC"/>
    <property type="match status" value="1"/>
</dbReference>
<evidence type="ECO:0000313" key="6">
    <source>
        <dbReference type="Proteomes" id="UP000198683"/>
    </source>
</evidence>